<dbReference type="SMART" id="SM00801">
    <property type="entry name" value="dDENN"/>
    <property type="match status" value="1"/>
</dbReference>
<dbReference type="Pfam" id="PF03456">
    <property type="entry name" value="uDENN"/>
    <property type="match status" value="1"/>
</dbReference>
<dbReference type="Proteomes" id="UP001209540">
    <property type="component" value="Unassembled WGS sequence"/>
</dbReference>
<feature type="region of interest" description="Disordered" evidence="2">
    <location>
        <begin position="709"/>
        <end position="887"/>
    </location>
</feature>
<feature type="compositionally biased region" description="Low complexity" evidence="2">
    <location>
        <begin position="729"/>
        <end position="749"/>
    </location>
</feature>
<evidence type="ECO:0000259" key="3">
    <source>
        <dbReference type="PROSITE" id="PS50211"/>
    </source>
</evidence>
<dbReference type="InterPro" id="IPR051696">
    <property type="entry name" value="DENN_Domain_GEFs"/>
</dbReference>
<dbReference type="Gene3D" id="6.10.140.1000">
    <property type="match status" value="1"/>
</dbReference>
<gene>
    <name evidence="4" type="ORF">BDA99DRAFT_525821</name>
</gene>
<accession>A0AAD5JNV1</accession>
<dbReference type="InterPro" id="IPR005112">
    <property type="entry name" value="dDENN_dom"/>
</dbReference>
<feature type="compositionally biased region" description="Basic and acidic residues" evidence="2">
    <location>
        <begin position="818"/>
        <end position="827"/>
    </location>
</feature>
<reference evidence="4" key="1">
    <citation type="journal article" date="2022" name="IScience">
        <title>Evolution of zygomycete secretomes and the origins of terrestrial fungal ecologies.</title>
        <authorList>
            <person name="Chang Y."/>
            <person name="Wang Y."/>
            <person name="Mondo S."/>
            <person name="Ahrendt S."/>
            <person name="Andreopoulos W."/>
            <person name="Barry K."/>
            <person name="Beard J."/>
            <person name="Benny G.L."/>
            <person name="Blankenship S."/>
            <person name="Bonito G."/>
            <person name="Cuomo C."/>
            <person name="Desiro A."/>
            <person name="Gervers K.A."/>
            <person name="Hundley H."/>
            <person name="Kuo A."/>
            <person name="LaButti K."/>
            <person name="Lang B.F."/>
            <person name="Lipzen A."/>
            <person name="O'Donnell K."/>
            <person name="Pangilinan J."/>
            <person name="Reynolds N."/>
            <person name="Sandor L."/>
            <person name="Smith M.E."/>
            <person name="Tsang A."/>
            <person name="Grigoriev I.V."/>
            <person name="Stajich J.E."/>
            <person name="Spatafora J.W."/>
        </authorList>
    </citation>
    <scope>NUCLEOTIDE SEQUENCE</scope>
    <source>
        <strain evidence="4">RSA 2281</strain>
    </source>
</reference>
<feature type="compositionally biased region" description="Polar residues" evidence="2">
    <location>
        <begin position="871"/>
        <end position="887"/>
    </location>
</feature>
<sequence length="1155" mass="130180">MSNSPAPGSQLADYFFVAGLHDDDLLATYVAAKQGRKTSADDYYYERQQSALDSLDKKKSKKQDEDPILDANQEVVTSPTPLDEPNNSRGATSSPRHSNHHRVLPNKNVTLPVEFQNISLYSNGTHVRDSTFGVFDHVQAVIDHFDKERDTARDTVIAVHDQLRLAEKFDTTKTAGDGVQEQDQQKRQRSASTHVSSTMNSSSNTWQPENVSNVRRQRQLSEPPAWMSRTQASMDSLATITPKNLITKSTAKAVQVPNILDLRYIPTVLMRYPKQNFVPSQLFPPYVAMFCFPKDITLHYGSEPPPERLHSFTMTDESGSTTNGTCVVFYEKLAERLIQPVDDAIQDWVKENMAPSTIEYAEHLQLKIDEEEAKLKQHGAQLASLTTLSTTLEIQQQREQLEELVRSAQENVTLYTELLEPVKMGVCTAQHIWVPKSVGLLGCMPWHDLYGDWLRVLVDAVVGVRGHRHKNGVTLNVGNVVHNIIREVPLPPPGRFEIGLSINHRPLFFSRPPVNQVPLLKNFSLYPVFRALSPHLILAITETLLGEGKVLFLSQYAGMLSLACEAFRYLLFPLYWQFVFIPVLPERLLTCLQAPVPYIVGFMGDMSDVEDYIAEDTCIVNLDCNTMHQYRPTLSIPDRQRRKLYTAIEQYAPLHNSRHRIPYGVPLSVKEMFPNSRMLLSCGRSKVQNTFDAPQRSSNVSEFSNSIWSNNTTASTTTGTSRRLSGLWSSNTSTRSSNDSSTSLSTSLDVPLPALPQYPGSVKLATQGSASTSSLHTPPMSPTASKNRLHHHHQHHTSSPASQRPSIPLQRHGSTRSNRSDVIRRSEASQLSNSNGRSSSRQSSSSDSSTSKDMKTKRRLSTFMSKPRAAFQQNNLSDTSVDTAGSPRISATVSSPYSLGYHQQEYGQHNREVMRRMKHIEGHIMTEVFPRELVNLQGYRCLCGKSVSEFTDGGDSRVRQRMFMRCQECHLVTHDSCTDQILHACLPGCFNERKVQEAFLRMFASLLYNYRTGFVDDTQELNGASALAATGDYSKKLQRGVLYFSKEKFMKQSDKDTRSYLSHLVGSQMFTQFITDRLSKAPEDPEILVFDEFIKLKLNRSKLKFVKEDTPFLNDDSFSISQTIWATQPSEAPGQECKLIIYKKEEKFLISNCSF</sequence>
<evidence type="ECO:0000256" key="2">
    <source>
        <dbReference type="SAM" id="MobiDB-lite"/>
    </source>
</evidence>
<feature type="compositionally biased region" description="Low complexity" evidence="2">
    <location>
        <begin position="709"/>
        <end position="721"/>
    </location>
</feature>
<dbReference type="SMART" id="SM00799">
    <property type="entry name" value="DENN"/>
    <property type="match status" value="1"/>
</dbReference>
<dbReference type="AlphaFoldDB" id="A0AAD5JNV1"/>
<feature type="compositionally biased region" description="Low complexity" evidence="2">
    <location>
        <begin position="829"/>
        <end position="851"/>
    </location>
</feature>
<dbReference type="GO" id="GO:0031410">
    <property type="term" value="C:cytoplasmic vesicle"/>
    <property type="evidence" value="ECO:0007669"/>
    <property type="project" value="TreeGrafter"/>
</dbReference>
<dbReference type="PANTHER" id="PTHR12296">
    <property type="entry name" value="DENN DOMAIN-CONTAINING PROTEIN 4"/>
    <property type="match status" value="1"/>
</dbReference>
<dbReference type="Gene3D" id="3.30.450.200">
    <property type="match status" value="1"/>
</dbReference>
<dbReference type="InterPro" id="IPR043153">
    <property type="entry name" value="DENN_C"/>
</dbReference>
<keyword evidence="1" id="KW-0175">Coiled coil</keyword>
<dbReference type="InterPro" id="IPR001194">
    <property type="entry name" value="cDENN_dom"/>
</dbReference>
<feature type="compositionally biased region" description="Polar residues" evidence="2">
    <location>
        <begin position="764"/>
        <end position="786"/>
    </location>
</feature>
<dbReference type="Pfam" id="PF02141">
    <property type="entry name" value="DENN"/>
    <property type="match status" value="1"/>
</dbReference>
<feature type="compositionally biased region" description="Basic residues" evidence="2">
    <location>
        <begin position="787"/>
        <end position="796"/>
    </location>
</feature>
<evidence type="ECO:0000313" key="4">
    <source>
        <dbReference type="EMBL" id="KAI9247713.1"/>
    </source>
</evidence>
<comment type="caution">
    <text evidence="4">The sequence shown here is derived from an EMBL/GenBank/DDBJ whole genome shotgun (WGS) entry which is preliminary data.</text>
</comment>
<feature type="compositionally biased region" description="Polar residues" evidence="2">
    <location>
        <begin position="74"/>
        <end position="96"/>
    </location>
</feature>
<dbReference type="Pfam" id="PF03455">
    <property type="entry name" value="dDENN"/>
    <property type="match status" value="1"/>
</dbReference>
<dbReference type="GO" id="GO:0032483">
    <property type="term" value="P:regulation of Rab protein signal transduction"/>
    <property type="evidence" value="ECO:0007669"/>
    <property type="project" value="TreeGrafter"/>
</dbReference>
<dbReference type="PROSITE" id="PS50211">
    <property type="entry name" value="DENN"/>
    <property type="match status" value="1"/>
</dbReference>
<feature type="domain" description="UDENN" evidence="3">
    <location>
        <begin position="250"/>
        <end position="1086"/>
    </location>
</feature>
<dbReference type="EMBL" id="JAIXMP010000041">
    <property type="protein sequence ID" value="KAI9247713.1"/>
    <property type="molecule type" value="Genomic_DNA"/>
</dbReference>
<dbReference type="PANTHER" id="PTHR12296:SF21">
    <property type="entry name" value="DENN DOMAIN-CONTAINING PROTEIN 3"/>
    <property type="match status" value="1"/>
</dbReference>
<protein>
    <submittedName>
        <fullName evidence="4">AEX-3 domain-containing protein</fullName>
    </submittedName>
</protein>
<feature type="coiled-coil region" evidence="1">
    <location>
        <begin position="361"/>
        <end position="418"/>
    </location>
</feature>
<evidence type="ECO:0000313" key="5">
    <source>
        <dbReference type="Proteomes" id="UP001209540"/>
    </source>
</evidence>
<feature type="region of interest" description="Disordered" evidence="2">
    <location>
        <begin position="52"/>
        <end position="107"/>
    </location>
</feature>
<name>A0AAD5JNV1_9FUNG</name>
<feature type="compositionally biased region" description="Low complexity" evidence="2">
    <location>
        <begin position="190"/>
        <end position="205"/>
    </location>
</feature>
<dbReference type="SMART" id="SM00800">
    <property type="entry name" value="uDENN"/>
    <property type="match status" value="1"/>
</dbReference>
<feature type="region of interest" description="Disordered" evidence="2">
    <location>
        <begin position="173"/>
        <end position="213"/>
    </location>
</feature>
<reference evidence="4" key="2">
    <citation type="submission" date="2023-02" db="EMBL/GenBank/DDBJ databases">
        <authorList>
            <consortium name="DOE Joint Genome Institute"/>
            <person name="Mondo S.J."/>
            <person name="Chang Y."/>
            <person name="Wang Y."/>
            <person name="Ahrendt S."/>
            <person name="Andreopoulos W."/>
            <person name="Barry K."/>
            <person name="Beard J."/>
            <person name="Benny G.L."/>
            <person name="Blankenship S."/>
            <person name="Bonito G."/>
            <person name="Cuomo C."/>
            <person name="Desiro A."/>
            <person name="Gervers K.A."/>
            <person name="Hundley H."/>
            <person name="Kuo A."/>
            <person name="LaButti K."/>
            <person name="Lang B.F."/>
            <person name="Lipzen A."/>
            <person name="O'Donnell K."/>
            <person name="Pangilinan J."/>
            <person name="Reynolds N."/>
            <person name="Sandor L."/>
            <person name="Smith M.W."/>
            <person name="Tsang A."/>
            <person name="Grigoriev I.V."/>
            <person name="Stajich J.E."/>
            <person name="Spatafora J.W."/>
        </authorList>
    </citation>
    <scope>NUCLEOTIDE SEQUENCE</scope>
    <source>
        <strain evidence="4">RSA 2281</strain>
    </source>
</reference>
<evidence type="ECO:0000256" key="1">
    <source>
        <dbReference type="SAM" id="Coils"/>
    </source>
</evidence>
<proteinExistence type="predicted"/>
<organism evidence="4 5">
    <name type="scientific">Phascolomyces articulosus</name>
    <dbReference type="NCBI Taxonomy" id="60185"/>
    <lineage>
        <taxon>Eukaryota</taxon>
        <taxon>Fungi</taxon>
        <taxon>Fungi incertae sedis</taxon>
        <taxon>Mucoromycota</taxon>
        <taxon>Mucoromycotina</taxon>
        <taxon>Mucoromycetes</taxon>
        <taxon>Mucorales</taxon>
        <taxon>Lichtheimiaceae</taxon>
        <taxon>Phascolomyces</taxon>
    </lineage>
</organism>
<dbReference type="InterPro" id="IPR037516">
    <property type="entry name" value="Tripartite_DENN"/>
</dbReference>
<dbReference type="InterPro" id="IPR005113">
    <property type="entry name" value="uDENN_dom"/>
</dbReference>
<keyword evidence="5" id="KW-1185">Reference proteome</keyword>
<feature type="compositionally biased region" description="Basic and acidic residues" evidence="2">
    <location>
        <begin position="54"/>
        <end position="65"/>
    </location>
</feature>
<dbReference type="Gene3D" id="3.40.50.11500">
    <property type="match status" value="1"/>
</dbReference>